<proteinExistence type="predicted"/>
<keyword evidence="1" id="KW-0812">Transmembrane</keyword>
<accession>A0A0F9NMV9</accession>
<dbReference type="AlphaFoldDB" id="A0A0F9NMV9"/>
<protein>
    <recommendedName>
        <fullName evidence="3">Transmembrane protein</fullName>
    </recommendedName>
</protein>
<evidence type="ECO:0000256" key="1">
    <source>
        <dbReference type="SAM" id="Phobius"/>
    </source>
</evidence>
<gene>
    <name evidence="2" type="ORF">LCGC14_1316990</name>
</gene>
<evidence type="ECO:0000313" key="2">
    <source>
        <dbReference type="EMBL" id="KKM82682.1"/>
    </source>
</evidence>
<feature type="transmembrane region" description="Helical" evidence="1">
    <location>
        <begin position="26"/>
        <end position="49"/>
    </location>
</feature>
<keyword evidence="1" id="KW-1133">Transmembrane helix</keyword>
<organism evidence="2">
    <name type="scientific">marine sediment metagenome</name>
    <dbReference type="NCBI Taxonomy" id="412755"/>
    <lineage>
        <taxon>unclassified sequences</taxon>
        <taxon>metagenomes</taxon>
        <taxon>ecological metagenomes</taxon>
    </lineage>
</organism>
<dbReference type="EMBL" id="LAZR01007823">
    <property type="protein sequence ID" value="KKM82682.1"/>
    <property type="molecule type" value="Genomic_DNA"/>
</dbReference>
<name>A0A0F9NMV9_9ZZZZ</name>
<keyword evidence="1" id="KW-0472">Membrane</keyword>
<evidence type="ECO:0008006" key="3">
    <source>
        <dbReference type="Google" id="ProtNLM"/>
    </source>
</evidence>
<comment type="caution">
    <text evidence="2">The sequence shown here is derived from an EMBL/GenBank/DDBJ whole genome shotgun (WGS) entry which is preliminary data.</text>
</comment>
<reference evidence="2" key="1">
    <citation type="journal article" date="2015" name="Nature">
        <title>Complex archaea that bridge the gap between prokaryotes and eukaryotes.</title>
        <authorList>
            <person name="Spang A."/>
            <person name="Saw J.H."/>
            <person name="Jorgensen S.L."/>
            <person name="Zaremba-Niedzwiedzka K."/>
            <person name="Martijn J."/>
            <person name="Lind A.E."/>
            <person name="van Eijk R."/>
            <person name="Schleper C."/>
            <person name="Guy L."/>
            <person name="Ettema T.J."/>
        </authorList>
    </citation>
    <scope>NUCLEOTIDE SEQUENCE</scope>
</reference>
<sequence>METVLKELTNLSSSGVLRAIEEYTKWYLVSAIGWFVVGIVFVIGGCIIGQTKLGPQDSNKSDFEECWNDWMRYGAMIFVVFIGIAMIIYNLSTICAPEAYAIYHFIQDIKP</sequence>
<feature type="transmembrane region" description="Helical" evidence="1">
    <location>
        <begin position="70"/>
        <end position="89"/>
    </location>
</feature>